<comment type="caution">
    <text evidence="12">The sequence shown here is derived from an EMBL/GenBank/DDBJ whole genome shotgun (WGS) entry which is preliminary data.</text>
</comment>
<evidence type="ECO:0000313" key="12">
    <source>
        <dbReference type="EMBL" id="KQL49134.1"/>
    </source>
</evidence>
<evidence type="ECO:0000259" key="11">
    <source>
        <dbReference type="PROSITE" id="PS50928"/>
    </source>
</evidence>
<comment type="subcellular location">
    <subcellularLocation>
        <location evidence="1 9">Cell membrane</location>
        <topology evidence="1 9">Multi-pass membrane protein</topology>
    </subcellularLocation>
</comment>
<dbReference type="CDD" id="cd06261">
    <property type="entry name" value="TM_PBP2"/>
    <property type="match status" value="1"/>
</dbReference>
<dbReference type="InterPro" id="IPR000515">
    <property type="entry name" value="MetI-like"/>
</dbReference>
<sequence>MIETNFTPLILSLKVAALSTSLVFVIGLLLGRLMTQRNFFGKNLLESFFLLPLVLPPTVVGFGLLYLFGKNGFLGKLLTDWFGIQVVFTLTGAVIASVVVSFPLMYQSAVAAFTSVDRRMEDAARTLGASEWRLFWTVAFPLAWPGLLAGFVLSFARGLGEFGATLMLAGYIPGKTDTIPVAIYFAVEAGQMEKALFWVIIIVSLGMGTTFWLNWWSRRNVRRYANHKEGR</sequence>
<dbReference type="PANTHER" id="PTHR30183">
    <property type="entry name" value="MOLYBDENUM TRANSPORT SYSTEM PERMEASE PROTEIN MODB"/>
    <property type="match status" value="1"/>
</dbReference>
<evidence type="ECO:0000256" key="10">
    <source>
        <dbReference type="RuleBase" id="RU365097"/>
    </source>
</evidence>
<evidence type="ECO:0000256" key="8">
    <source>
        <dbReference type="ARBA" id="ARBA00023136"/>
    </source>
</evidence>
<feature type="transmembrane region" description="Helical" evidence="9">
    <location>
        <begin position="195"/>
        <end position="216"/>
    </location>
</feature>
<feature type="transmembrane region" description="Helical" evidence="9">
    <location>
        <begin position="47"/>
        <end position="69"/>
    </location>
</feature>
<evidence type="ECO:0000256" key="1">
    <source>
        <dbReference type="ARBA" id="ARBA00004651"/>
    </source>
</evidence>
<keyword evidence="8 9" id="KW-0472">Membrane</keyword>
<dbReference type="Pfam" id="PF00528">
    <property type="entry name" value="BPD_transp_1"/>
    <property type="match status" value="1"/>
</dbReference>
<feature type="transmembrane region" description="Helical" evidence="9">
    <location>
        <begin position="15"/>
        <end position="35"/>
    </location>
</feature>
<evidence type="ECO:0000256" key="9">
    <source>
        <dbReference type="RuleBase" id="RU363032"/>
    </source>
</evidence>
<comment type="similarity">
    <text evidence="2 10">Belongs to the binding-protein-dependent transport system permease family. CysTW subfamily.</text>
</comment>
<accession>A0ABR5NC53</accession>
<evidence type="ECO:0000313" key="13">
    <source>
        <dbReference type="Proteomes" id="UP000051063"/>
    </source>
</evidence>
<evidence type="ECO:0000256" key="6">
    <source>
        <dbReference type="ARBA" id="ARBA00022692"/>
    </source>
</evidence>
<reference evidence="12 13" key="1">
    <citation type="submission" date="2015-09" db="EMBL/GenBank/DDBJ databases">
        <title>Genome sequencing project for genomic taxonomy and phylogenomics of Bacillus-like bacteria.</title>
        <authorList>
            <person name="Liu B."/>
            <person name="Wang J."/>
            <person name="Zhu Y."/>
            <person name="Liu G."/>
            <person name="Chen Q."/>
            <person name="Chen Z."/>
            <person name="Lan J."/>
            <person name="Che J."/>
            <person name="Ge C."/>
            <person name="Shi H."/>
            <person name="Pan Z."/>
            <person name="Liu X."/>
        </authorList>
    </citation>
    <scope>NUCLEOTIDE SEQUENCE [LARGE SCALE GENOMIC DNA]</scope>
    <source>
        <strain evidence="12 13">DSM 8552</strain>
    </source>
</reference>
<keyword evidence="6 9" id="KW-0812">Transmembrane</keyword>
<evidence type="ECO:0000256" key="2">
    <source>
        <dbReference type="ARBA" id="ARBA00007069"/>
    </source>
</evidence>
<evidence type="ECO:0000256" key="7">
    <source>
        <dbReference type="ARBA" id="ARBA00022989"/>
    </source>
</evidence>
<dbReference type="PANTHER" id="PTHR30183:SF3">
    <property type="entry name" value="MOLYBDENUM TRANSPORT SYSTEM PERMEASE PROTEIN MODB"/>
    <property type="match status" value="1"/>
</dbReference>
<keyword evidence="7 9" id="KW-1133">Transmembrane helix</keyword>
<name>A0ABR5NC53_BRECH</name>
<dbReference type="NCBIfam" id="TIGR02141">
    <property type="entry name" value="modB_ABC"/>
    <property type="match status" value="1"/>
</dbReference>
<dbReference type="Proteomes" id="UP000051063">
    <property type="component" value="Unassembled WGS sequence"/>
</dbReference>
<keyword evidence="5 10" id="KW-0500">Molybdenum</keyword>
<gene>
    <name evidence="12" type="ORF">AN963_05010</name>
</gene>
<keyword evidence="3 9" id="KW-0813">Transport</keyword>
<evidence type="ECO:0000256" key="5">
    <source>
        <dbReference type="ARBA" id="ARBA00022505"/>
    </source>
</evidence>
<feature type="domain" description="ABC transmembrane type-1" evidence="11">
    <location>
        <begin position="9"/>
        <end position="211"/>
    </location>
</feature>
<dbReference type="SUPFAM" id="SSF161098">
    <property type="entry name" value="MetI-like"/>
    <property type="match status" value="1"/>
</dbReference>
<evidence type="ECO:0000256" key="3">
    <source>
        <dbReference type="ARBA" id="ARBA00022448"/>
    </source>
</evidence>
<feature type="transmembrane region" description="Helical" evidence="9">
    <location>
        <begin position="134"/>
        <end position="156"/>
    </location>
</feature>
<dbReference type="PROSITE" id="PS50928">
    <property type="entry name" value="ABC_TM1"/>
    <property type="match status" value="1"/>
</dbReference>
<feature type="transmembrane region" description="Helical" evidence="9">
    <location>
        <begin position="81"/>
        <end position="113"/>
    </location>
</feature>
<keyword evidence="4 10" id="KW-1003">Cell membrane</keyword>
<proteinExistence type="inferred from homology"/>
<dbReference type="EMBL" id="LJJB01000007">
    <property type="protein sequence ID" value="KQL49134.1"/>
    <property type="molecule type" value="Genomic_DNA"/>
</dbReference>
<dbReference type="RefSeq" id="WP_055743432.1">
    <property type="nucleotide sequence ID" value="NZ_LJJB01000007.1"/>
</dbReference>
<protein>
    <recommendedName>
        <fullName evidence="10">Molybdenum transport system permease</fullName>
    </recommendedName>
</protein>
<keyword evidence="13" id="KW-1185">Reference proteome</keyword>
<organism evidence="12 13">
    <name type="scientific">Brevibacillus choshinensis</name>
    <dbReference type="NCBI Taxonomy" id="54911"/>
    <lineage>
        <taxon>Bacteria</taxon>
        <taxon>Bacillati</taxon>
        <taxon>Bacillota</taxon>
        <taxon>Bacilli</taxon>
        <taxon>Bacillales</taxon>
        <taxon>Paenibacillaceae</taxon>
        <taxon>Brevibacillus</taxon>
    </lineage>
</organism>
<dbReference type="InterPro" id="IPR035906">
    <property type="entry name" value="MetI-like_sf"/>
</dbReference>
<comment type="function">
    <text evidence="10">Part of the binding-protein-dependent transport system for molybdenum; probably responsible for the translocation of the substrate across the membrane.</text>
</comment>
<evidence type="ECO:0000256" key="4">
    <source>
        <dbReference type="ARBA" id="ARBA00022475"/>
    </source>
</evidence>
<dbReference type="InterPro" id="IPR011867">
    <property type="entry name" value="ModB_ABC"/>
</dbReference>
<dbReference type="Gene3D" id="1.10.3720.10">
    <property type="entry name" value="MetI-like"/>
    <property type="match status" value="1"/>
</dbReference>